<sequence length="64" mass="7104">MAEFSKAGCAVHVVGRCREPGCRLKTLLFKIALSAAPVHGMITPGFRCRLFLERDLTHSELFSQ</sequence>
<proteinExistence type="predicted"/>
<protein>
    <submittedName>
        <fullName evidence="1">Uncharacterized protein</fullName>
    </submittedName>
</protein>
<accession>A0ABP9VXU9</accession>
<dbReference type="Proteomes" id="UP001416858">
    <property type="component" value="Unassembled WGS sequence"/>
</dbReference>
<evidence type="ECO:0000313" key="2">
    <source>
        <dbReference type="Proteomes" id="UP001416858"/>
    </source>
</evidence>
<keyword evidence="2" id="KW-1185">Reference proteome</keyword>
<reference evidence="1 2" key="1">
    <citation type="submission" date="2024-02" db="EMBL/GenBank/DDBJ databases">
        <title>Rhodopirellula caenicola NBRC 110016.</title>
        <authorList>
            <person name="Ichikawa N."/>
            <person name="Katano-Makiyama Y."/>
            <person name="Hidaka K."/>
        </authorList>
    </citation>
    <scope>NUCLEOTIDE SEQUENCE [LARGE SCALE GENOMIC DNA]</scope>
    <source>
        <strain evidence="1 2">NBRC 110016</strain>
    </source>
</reference>
<gene>
    <name evidence="1" type="ORF">Rcae01_04574</name>
</gene>
<dbReference type="EMBL" id="BAABRO010000012">
    <property type="protein sequence ID" value="GAA5509105.1"/>
    <property type="molecule type" value="Genomic_DNA"/>
</dbReference>
<evidence type="ECO:0000313" key="1">
    <source>
        <dbReference type="EMBL" id="GAA5509105.1"/>
    </source>
</evidence>
<comment type="caution">
    <text evidence="1">The sequence shown here is derived from an EMBL/GenBank/DDBJ whole genome shotgun (WGS) entry which is preliminary data.</text>
</comment>
<organism evidence="1 2">
    <name type="scientific">Novipirellula caenicola</name>
    <dbReference type="NCBI Taxonomy" id="1536901"/>
    <lineage>
        <taxon>Bacteria</taxon>
        <taxon>Pseudomonadati</taxon>
        <taxon>Planctomycetota</taxon>
        <taxon>Planctomycetia</taxon>
        <taxon>Pirellulales</taxon>
        <taxon>Pirellulaceae</taxon>
        <taxon>Novipirellula</taxon>
    </lineage>
</organism>
<name>A0ABP9VXU9_9BACT</name>